<accession>A0A316ZTX5</accession>
<protein>
    <submittedName>
        <fullName evidence="1">Uncharacterized protein</fullName>
    </submittedName>
</protein>
<dbReference type="EMBL" id="NQIK02000009">
    <property type="protein sequence ID" value="KAF7566093.1"/>
    <property type="molecule type" value="Genomic_DNA"/>
</dbReference>
<dbReference type="AlphaFoldDB" id="A0A316ZTX5"/>
<name>A0A316ZTX5_9PLEO</name>
<dbReference type="RefSeq" id="XP_065959706.1">
    <property type="nucleotide sequence ID" value="XM_066109723.1"/>
</dbReference>
<gene>
    <name evidence="1" type="ORF">PtrM4_144130</name>
</gene>
<organism evidence="1 2">
    <name type="scientific">Pyrenophora tritici-repentis</name>
    <dbReference type="NCBI Taxonomy" id="45151"/>
    <lineage>
        <taxon>Eukaryota</taxon>
        <taxon>Fungi</taxon>
        <taxon>Dikarya</taxon>
        <taxon>Ascomycota</taxon>
        <taxon>Pezizomycotina</taxon>
        <taxon>Dothideomycetes</taxon>
        <taxon>Pleosporomycetidae</taxon>
        <taxon>Pleosporales</taxon>
        <taxon>Pleosporineae</taxon>
        <taxon>Pleosporaceae</taxon>
        <taxon>Pyrenophora</taxon>
    </lineage>
</organism>
<proteinExistence type="predicted"/>
<dbReference type="KEGG" id="ptrr:90957945"/>
<reference evidence="1" key="1">
    <citation type="journal article" date="2018" name="BMC Genomics">
        <title>Comparative genomics of the wheat fungal pathogen Pyrenophora tritici-repentis reveals chromosomal variations and genome plasticity.</title>
        <authorList>
            <person name="Moolhuijzen P."/>
            <person name="See P.T."/>
            <person name="Hane J.K."/>
            <person name="Shi G."/>
            <person name="Liu Z."/>
            <person name="Oliver R.P."/>
            <person name="Moffat C.S."/>
        </authorList>
    </citation>
    <scope>NUCLEOTIDE SEQUENCE [LARGE SCALE GENOMIC DNA]</scope>
    <source>
        <strain evidence="1">M4</strain>
    </source>
</reference>
<evidence type="ECO:0000313" key="2">
    <source>
        <dbReference type="Proteomes" id="UP000245464"/>
    </source>
</evidence>
<sequence>MDWLDFSERAAQDASNIARNTPNVSYLVGDVAHFHGYKVVIEQRQLAFEKLTGYQNIPSGANLGQYLKALAHHNDEYMKTCGD</sequence>
<dbReference type="Proteomes" id="UP000245464">
    <property type="component" value="Chromosome 9"/>
</dbReference>
<evidence type="ECO:0000313" key="1">
    <source>
        <dbReference type="EMBL" id="KAF7566093.1"/>
    </source>
</evidence>
<comment type="caution">
    <text evidence="1">The sequence shown here is derived from an EMBL/GenBank/DDBJ whole genome shotgun (WGS) entry which is preliminary data.</text>
</comment>
<dbReference type="GeneID" id="90957945"/>